<name>A0ABP7JSB8_9RHOB</name>
<dbReference type="EMBL" id="BAABDF010000001">
    <property type="protein sequence ID" value="GAA3853158.1"/>
    <property type="molecule type" value="Genomic_DNA"/>
</dbReference>
<keyword evidence="5 6" id="KW-0472">Membrane</keyword>
<evidence type="ECO:0000313" key="8">
    <source>
        <dbReference type="Proteomes" id="UP001399917"/>
    </source>
</evidence>
<accession>A0ABP7JSB8</accession>
<dbReference type="InterPro" id="IPR008901">
    <property type="entry name" value="ACER"/>
</dbReference>
<organism evidence="7 8">
    <name type="scientific">Celeribacter arenosi</name>
    <dbReference type="NCBI Taxonomy" id="792649"/>
    <lineage>
        <taxon>Bacteria</taxon>
        <taxon>Pseudomonadati</taxon>
        <taxon>Pseudomonadota</taxon>
        <taxon>Alphaproteobacteria</taxon>
        <taxon>Rhodobacterales</taxon>
        <taxon>Roseobacteraceae</taxon>
        <taxon>Celeribacter</taxon>
    </lineage>
</organism>
<evidence type="ECO:0000256" key="2">
    <source>
        <dbReference type="ARBA" id="ARBA00022692"/>
    </source>
</evidence>
<keyword evidence="4 6" id="KW-1133">Transmembrane helix</keyword>
<comment type="subcellular location">
    <subcellularLocation>
        <location evidence="1">Membrane</location>
        <topology evidence="1">Multi-pass membrane protein</topology>
    </subcellularLocation>
</comment>
<evidence type="ECO:0000313" key="7">
    <source>
        <dbReference type="EMBL" id="GAA3853158.1"/>
    </source>
</evidence>
<feature type="transmembrane region" description="Helical" evidence="6">
    <location>
        <begin position="72"/>
        <end position="93"/>
    </location>
</feature>
<sequence length="217" mass="23696">MDWTAQIDSYCERVDFTFWSEPANAVTNAAFLIAALFVWPMAKLLPGARALAIILFLIGLGSFAFHTTATRWGAMADSLPILAFILTYIFLASRDFFGLAGWRPYVLTLGFIPFAAVFTPIFAWVGMGSSAAYAPVPLLIFIYAFLLRHSAPQTARGLAIGAATLCVSIGFRMLDAPICGVFPLGTHFLWHLLNAVMLAHMIRVYGAHMLEGRATLG</sequence>
<reference evidence="8" key="1">
    <citation type="journal article" date="2019" name="Int. J. Syst. Evol. Microbiol.">
        <title>The Global Catalogue of Microorganisms (GCM) 10K type strain sequencing project: providing services to taxonomists for standard genome sequencing and annotation.</title>
        <authorList>
            <consortium name="The Broad Institute Genomics Platform"/>
            <consortium name="The Broad Institute Genome Sequencing Center for Infectious Disease"/>
            <person name="Wu L."/>
            <person name="Ma J."/>
        </authorList>
    </citation>
    <scope>NUCLEOTIDE SEQUENCE [LARGE SCALE GENOMIC DNA]</scope>
    <source>
        <strain evidence="8">JCM 17190</strain>
    </source>
</reference>
<keyword evidence="2 6" id="KW-0812">Transmembrane</keyword>
<evidence type="ECO:0000256" key="1">
    <source>
        <dbReference type="ARBA" id="ARBA00004141"/>
    </source>
</evidence>
<keyword evidence="8" id="KW-1185">Reference proteome</keyword>
<proteinExistence type="predicted"/>
<dbReference type="Proteomes" id="UP001399917">
    <property type="component" value="Unassembled WGS sequence"/>
</dbReference>
<feature type="transmembrane region" description="Helical" evidence="6">
    <location>
        <begin position="131"/>
        <end position="147"/>
    </location>
</feature>
<evidence type="ECO:0000256" key="5">
    <source>
        <dbReference type="ARBA" id="ARBA00023136"/>
    </source>
</evidence>
<feature type="transmembrane region" description="Helical" evidence="6">
    <location>
        <begin position="180"/>
        <end position="199"/>
    </location>
</feature>
<feature type="transmembrane region" description="Helical" evidence="6">
    <location>
        <begin position="154"/>
        <end position="174"/>
    </location>
</feature>
<feature type="transmembrane region" description="Helical" evidence="6">
    <location>
        <begin position="49"/>
        <end position="66"/>
    </location>
</feature>
<dbReference type="Pfam" id="PF05875">
    <property type="entry name" value="Ceramidase"/>
    <property type="match status" value="1"/>
</dbReference>
<keyword evidence="3" id="KW-0378">Hydrolase</keyword>
<gene>
    <name evidence="7" type="ORF">GCM10022404_00620</name>
</gene>
<comment type="caution">
    <text evidence="7">The sequence shown here is derived from an EMBL/GenBank/DDBJ whole genome shotgun (WGS) entry which is preliminary data.</text>
</comment>
<feature type="transmembrane region" description="Helical" evidence="6">
    <location>
        <begin position="25"/>
        <end position="42"/>
    </location>
</feature>
<evidence type="ECO:0000256" key="6">
    <source>
        <dbReference type="SAM" id="Phobius"/>
    </source>
</evidence>
<dbReference type="RefSeq" id="WP_344841878.1">
    <property type="nucleotide sequence ID" value="NZ_BAABDF010000001.1"/>
</dbReference>
<protein>
    <submittedName>
        <fullName evidence="7">Ceramidase domain-containing protein</fullName>
    </submittedName>
</protein>
<feature type="transmembrane region" description="Helical" evidence="6">
    <location>
        <begin position="105"/>
        <end position="125"/>
    </location>
</feature>
<evidence type="ECO:0000256" key="3">
    <source>
        <dbReference type="ARBA" id="ARBA00022801"/>
    </source>
</evidence>
<evidence type="ECO:0000256" key="4">
    <source>
        <dbReference type="ARBA" id="ARBA00022989"/>
    </source>
</evidence>